<dbReference type="InterPro" id="IPR036909">
    <property type="entry name" value="Cyt_c-like_dom_sf"/>
</dbReference>
<sequence length="471" mass="52926">MKRRSLFKLVVVIGCLIHIGSVAAQNGEQLFKKCFTCHTLGKKSTGPDLVGVRAKWEAAGEGDLLIEWVKNSNALITSGKSTMANAIKDFSPTTMDPQPLSTEEIKAVFDYIDAWTPAPEPTADVPEGTEKKVEIKYVPNYQKNLTIFYWFITLTIILLLAIIVLSGSISTLIKSDYFKERIAKKKDGGSTLLSVLLLVGFLFAGNELFALTFNRPGMAEEGQPWLLVENQDLYFFLAIDLVLLGVVFYLRSMFMNFMRMVRTPKEKAIKSPVTKKLNKVLTDAVDLEEEHTILLHHEYDGIRELDNNLPPWWVWGFYATIVFAVVYVFHFHILGTGDLQTTAYEKDMIAKQKEVEAYLVKMAMNVDETTAELLEDENDLKQGKALFDVNCVACHLEDGSGKIGPNLTDNTWIYGYDIKEVFGVVKYGTSNGMPEHASKLKPTQIQQVASYILHFKEAANGKEPEGKIVRQ</sequence>
<keyword evidence="8" id="KW-0732">Signal</keyword>
<feature type="transmembrane region" description="Helical" evidence="7">
    <location>
        <begin position="147"/>
        <end position="172"/>
    </location>
</feature>
<feature type="transmembrane region" description="Helical" evidence="7">
    <location>
        <begin position="192"/>
        <end position="213"/>
    </location>
</feature>
<accession>A0A8J6TT34</accession>
<keyword evidence="7" id="KW-0812">Transmembrane</keyword>
<dbReference type="PANTHER" id="PTHR33751">
    <property type="entry name" value="CBB3-TYPE CYTOCHROME C OXIDASE SUBUNIT FIXP"/>
    <property type="match status" value="1"/>
</dbReference>
<evidence type="ECO:0000313" key="10">
    <source>
        <dbReference type="EMBL" id="MBC9812712.1"/>
    </source>
</evidence>
<dbReference type="RefSeq" id="WP_163491482.1">
    <property type="nucleotide sequence ID" value="NZ_JACVEL010000005.1"/>
</dbReference>
<dbReference type="GO" id="GO:0005506">
    <property type="term" value="F:iron ion binding"/>
    <property type="evidence" value="ECO:0007669"/>
    <property type="project" value="InterPro"/>
</dbReference>
<dbReference type="InterPro" id="IPR050597">
    <property type="entry name" value="Cytochrome_c_Oxidase_Subunit"/>
</dbReference>
<dbReference type="PROSITE" id="PS51007">
    <property type="entry name" value="CYTC"/>
    <property type="match status" value="2"/>
</dbReference>
<feature type="domain" description="Cytochrome c" evidence="9">
    <location>
        <begin position="22"/>
        <end position="116"/>
    </location>
</feature>
<feature type="chain" id="PRO_5035279136" evidence="8">
    <location>
        <begin position="25"/>
        <end position="471"/>
    </location>
</feature>
<evidence type="ECO:0000259" key="9">
    <source>
        <dbReference type="PROSITE" id="PS51007"/>
    </source>
</evidence>
<comment type="caution">
    <text evidence="10">The sequence shown here is derived from an EMBL/GenBank/DDBJ whole genome shotgun (WGS) entry which is preliminary data.</text>
</comment>
<evidence type="ECO:0000256" key="3">
    <source>
        <dbReference type="ARBA" id="ARBA00022723"/>
    </source>
</evidence>
<gene>
    <name evidence="10" type="ORF">H9Y05_09540</name>
</gene>
<evidence type="ECO:0000313" key="11">
    <source>
        <dbReference type="Proteomes" id="UP000652681"/>
    </source>
</evidence>
<dbReference type="Gene3D" id="6.10.280.130">
    <property type="match status" value="1"/>
</dbReference>
<keyword evidence="11" id="KW-1185">Reference proteome</keyword>
<dbReference type="Pfam" id="PF14715">
    <property type="entry name" value="FixP_N"/>
    <property type="match status" value="1"/>
</dbReference>
<evidence type="ECO:0000256" key="7">
    <source>
        <dbReference type="SAM" id="Phobius"/>
    </source>
</evidence>
<dbReference type="Gene3D" id="1.10.760.10">
    <property type="entry name" value="Cytochrome c-like domain"/>
    <property type="match status" value="2"/>
</dbReference>
<dbReference type="SUPFAM" id="SSF46626">
    <property type="entry name" value="Cytochrome c"/>
    <property type="match status" value="2"/>
</dbReference>
<dbReference type="InterPro" id="IPR008168">
    <property type="entry name" value="Cyt_C_IC"/>
</dbReference>
<dbReference type="InterPro" id="IPR032858">
    <property type="entry name" value="CcoP_N"/>
</dbReference>
<keyword evidence="5 6" id="KW-0408">Iron</keyword>
<protein>
    <submittedName>
        <fullName evidence="10">C-type cytochrome</fullName>
    </submittedName>
</protein>
<organism evidence="10 11">
    <name type="scientific">Taishania pollutisoli</name>
    <dbReference type="NCBI Taxonomy" id="2766479"/>
    <lineage>
        <taxon>Bacteria</taxon>
        <taxon>Pseudomonadati</taxon>
        <taxon>Bacteroidota</taxon>
        <taxon>Flavobacteriia</taxon>
        <taxon>Flavobacteriales</taxon>
        <taxon>Crocinitomicaceae</taxon>
        <taxon>Taishania</taxon>
    </lineage>
</organism>
<dbReference type="PRINTS" id="PR00605">
    <property type="entry name" value="CYTCHROMECIC"/>
</dbReference>
<dbReference type="AlphaFoldDB" id="A0A8J6TT34"/>
<dbReference type="EMBL" id="JACVEL010000005">
    <property type="protein sequence ID" value="MBC9812712.1"/>
    <property type="molecule type" value="Genomic_DNA"/>
</dbReference>
<evidence type="ECO:0000256" key="5">
    <source>
        <dbReference type="ARBA" id="ARBA00023004"/>
    </source>
</evidence>
<evidence type="ECO:0000256" key="2">
    <source>
        <dbReference type="ARBA" id="ARBA00022617"/>
    </source>
</evidence>
<keyword evidence="3 6" id="KW-0479">Metal-binding</keyword>
<evidence type="ECO:0000256" key="6">
    <source>
        <dbReference type="PROSITE-ProRule" id="PRU00433"/>
    </source>
</evidence>
<dbReference type="InterPro" id="IPR009056">
    <property type="entry name" value="Cyt_c-like_dom"/>
</dbReference>
<name>A0A8J6TT34_9FLAO</name>
<keyword evidence="7" id="KW-1133">Transmembrane helix</keyword>
<dbReference type="GO" id="GO:0009055">
    <property type="term" value="F:electron transfer activity"/>
    <property type="evidence" value="ECO:0007669"/>
    <property type="project" value="InterPro"/>
</dbReference>
<dbReference type="Proteomes" id="UP000652681">
    <property type="component" value="Unassembled WGS sequence"/>
</dbReference>
<evidence type="ECO:0000256" key="8">
    <source>
        <dbReference type="SAM" id="SignalP"/>
    </source>
</evidence>
<proteinExistence type="predicted"/>
<dbReference type="InterPro" id="IPR038414">
    <property type="entry name" value="CcoP_N_sf"/>
</dbReference>
<keyword evidence="4" id="KW-0249">Electron transport</keyword>
<dbReference type="Pfam" id="PF13442">
    <property type="entry name" value="Cytochrome_CBB3"/>
    <property type="match status" value="1"/>
</dbReference>
<dbReference type="GO" id="GO:0020037">
    <property type="term" value="F:heme binding"/>
    <property type="evidence" value="ECO:0007669"/>
    <property type="project" value="InterPro"/>
</dbReference>
<evidence type="ECO:0000256" key="4">
    <source>
        <dbReference type="ARBA" id="ARBA00022982"/>
    </source>
</evidence>
<feature type="transmembrane region" description="Helical" evidence="7">
    <location>
        <begin position="312"/>
        <end position="333"/>
    </location>
</feature>
<feature type="domain" description="Cytochrome c" evidence="9">
    <location>
        <begin position="378"/>
        <end position="456"/>
    </location>
</feature>
<dbReference type="PANTHER" id="PTHR33751:SF1">
    <property type="entry name" value="CBB3-TYPE CYTOCHROME C OXIDASE SUBUNIT FIXP"/>
    <property type="match status" value="1"/>
</dbReference>
<feature type="transmembrane region" description="Helical" evidence="7">
    <location>
        <begin position="233"/>
        <end position="250"/>
    </location>
</feature>
<keyword evidence="2 6" id="KW-0349">Heme</keyword>
<reference evidence="10" key="1">
    <citation type="submission" date="2020-09" db="EMBL/GenBank/DDBJ databases">
        <title>Taishania pollutisoli gen. nov., sp. nov., Isolated from Tetrabromobisphenol A-Contaminated Soil.</title>
        <authorList>
            <person name="Chen Q."/>
        </authorList>
    </citation>
    <scope>NUCLEOTIDE SEQUENCE</scope>
    <source>
        <strain evidence="10">CZZ-1</strain>
    </source>
</reference>
<evidence type="ECO:0000256" key="1">
    <source>
        <dbReference type="ARBA" id="ARBA00022448"/>
    </source>
</evidence>
<feature type="signal peptide" evidence="8">
    <location>
        <begin position="1"/>
        <end position="24"/>
    </location>
</feature>
<keyword evidence="1" id="KW-0813">Transport</keyword>
<dbReference type="Pfam" id="PF00034">
    <property type="entry name" value="Cytochrom_C"/>
    <property type="match status" value="1"/>
</dbReference>
<keyword evidence="7" id="KW-0472">Membrane</keyword>